<protein>
    <submittedName>
        <fullName evidence="3">12957_t:CDS:1</fullName>
    </submittedName>
</protein>
<evidence type="ECO:0000256" key="1">
    <source>
        <dbReference type="SAM" id="MobiDB-lite"/>
    </source>
</evidence>
<keyword evidence="2" id="KW-1133">Transmembrane helix</keyword>
<keyword evidence="2" id="KW-0812">Transmembrane</keyword>
<dbReference type="OrthoDB" id="2414382at2759"/>
<dbReference type="Proteomes" id="UP000789759">
    <property type="component" value="Unassembled WGS sequence"/>
</dbReference>
<feature type="transmembrane region" description="Helical" evidence="2">
    <location>
        <begin position="145"/>
        <end position="164"/>
    </location>
</feature>
<keyword evidence="2" id="KW-0472">Membrane</keyword>
<feature type="transmembrane region" description="Helical" evidence="2">
    <location>
        <begin position="176"/>
        <end position="196"/>
    </location>
</feature>
<keyword evidence="4" id="KW-1185">Reference proteome</keyword>
<dbReference type="AlphaFoldDB" id="A0A9N8WM85"/>
<sequence length="292" mass="32972">MSSQSSNAVTAESSHEYQRPILRPILPPKHRYMSNYLNIPQVNAESSTANIGIFENGLVESPILSNGDITNAGGIILPVNPPDDDIFIDSQADPFLLVSLSQKPPPRPKYEFLLYLFGILDMVIVFICSYFLVHSAETGSWRWNRAKWDMIILALFRFAVVLKVTSSTWINKSRYLLGGACCISSLYIIFKANLMFQHKRPTQGYDLILMASSFFFLQLHWIANVIITTDTRHRDLFLRANTIVFEEESTDFSDGLLGEHDDISRNDTPSPLPYYGATDSYNSTSIDKGARI</sequence>
<organism evidence="3 4">
    <name type="scientific">Cetraspora pellucida</name>
    <dbReference type="NCBI Taxonomy" id="1433469"/>
    <lineage>
        <taxon>Eukaryota</taxon>
        <taxon>Fungi</taxon>
        <taxon>Fungi incertae sedis</taxon>
        <taxon>Mucoromycota</taxon>
        <taxon>Glomeromycotina</taxon>
        <taxon>Glomeromycetes</taxon>
        <taxon>Diversisporales</taxon>
        <taxon>Gigasporaceae</taxon>
        <taxon>Cetraspora</taxon>
    </lineage>
</organism>
<reference evidence="3" key="1">
    <citation type="submission" date="2021-06" db="EMBL/GenBank/DDBJ databases">
        <authorList>
            <person name="Kallberg Y."/>
            <person name="Tangrot J."/>
            <person name="Rosling A."/>
        </authorList>
    </citation>
    <scope>NUCLEOTIDE SEQUENCE</scope>
    <source>
        <strain evidence="3">FL966</strain>
    </source>
</reference>
<name>A0A9N8WM85_9GLOM</name>
<comment type="caution">
    <text evidence="3">The sequence shown here is derived from an EMBL/GenBank/DDBJ whole genome shotgun (WGS) entry which is preliminary data.</text>
</comment>
<feature type="transmembrane region" description="Helical" evidence="2">
    <location>
        <begin position="112"/>
        <end position="133"/>
    </location>
</feature>
<accession>A0A9N8WM85</accession>
<feature type="region of interest" description="Disordered" evidence="1">
    <location>
        <begin position="256"/>
        <end position="279"/>
    </location>
</feature>
<evidence type="ECO:0000313" key="4">
    <source>
        <dbReference type="Proteomes" id="UP000789759"/>
    </source>
</evidence>
<proteinExistence type="predicted"/>
<dbReference type="EMBL" id="CAJVQA010000884">
    <property type="protein sequence ID" value="CAG8494245.1"/>
    <property type="molecule type" value="Genomic_DNA"/>
</dbReference>
<feature type="transmembrane region" description="Helical" evidence="2">
    <location>
        <begin position="208"/>
        <end position="227"/>
    </location>
</feature>
<gene>
    <name evidence="3" type="ORF">CPELLU_LOCUS2131</name>
</gene>
<evidence type="ECO:0000313" key="3">
    <source>
        <dbReference type="EMBL" id="CAG8494245.1"/>
    </source>
</evidence>
<evidence type="ECO:0000256" key="2">
    <source>
        <dbReference type="SAM" id="Phobius"/>
    </source>
</evidence>